<dbReference type="EC" id="2.1.2.10" evidence="4"/>
<dbReference type="EMBL" id="JACICB010000004">
    <property type="protein sequence ID" value="MBB3704915.1"/>
    <property type="molecule type" value="Genomic_DNA"/>
</dbReference>
<reference evidence="3 5" key="1">
    <citation type="submission" date="2016-03" db="EMBL/GenBank/DDBJ databases">
        <title>Complete genome of Aminobacter aminovorans KCTC 2477.</title>
        <authorList>
            <person name="Kim K.M."/>
        </authorList>
    </citation>
    <scope>NUCLEOTIDE SEQUENCE [LARGE SCALE GENOMIC DNA]</scope>
    <source>
        <strain evidence="3 5">KCTC 2477</strain>
        <plasmid evidence="3 5">pAA02</plasmid>
    </source>
</reference>
<dbReference type="Pfam" id="PF01571">
    <property type="entry name" value="GCV_T"/>
    <property type="match status" value="1"/>
</dbReference>
<dbReference type="InterPro" id="IPR006222">
    <property type="entry name" value="GCVT_N"/>
</dbReference>
<dbReference type="SUPFAM" id="SSF103025">
    <property type="entry name" value="Folate-binding domain"/>
    <property type="match status" value="1"/>
</dbReference>
<dbReference type="Proteomes" id="UP000577697">
    <property type="component" value="Unassembled WGS sequence"/>
</dbReference>
<accession>A0AAC9FEM9</accession>
<evidence type="ECO:0000313" key="6">
    <source>
        <dbReference type="Proteomes" id="UP000577697"/>
    </source>
</evidence>
<protein>
    <submittedName>
        <fullName evidence="3 4">Aminomethyltransferase</fullName>
        <ecNumber evidence="4">2.1.2.10</ecNumber>
    </submittedName>
</protein>
<evidence type="ECO:0000256" key="1">
    <source>
        <dbReference type="PIRSR" id="PIRSR006487-1"/>
    </source>
</evidence>
<reference evidence="4 6" key="2">
    <citation type="submission" date="2020-08" db="EMBL/GenBank/DDBJ databases">
        <title>Genomic Encyclopedia of Type Strains, Phase IV (KMG-IV): sequencing the most valuable type-strain genomes for metagenomic binning, comparative biology and taxonomic classification.</title>
        <authorList>
            <person name="Goeker M."/>
        </authorList>
    </citation>
    <scope>NUCLEOTIDE SEQUENCE [LARGE SCALE GENOMIC DNA]</scope>
    <source>
        <strain evidence="4 6">DSM 10368</strain>
    </source>
</reference>
<geneLocation type="plasmid" evidence="3 5">
    <name>pAA02</name>
</geneLocation>
<dbReference type="Proteomes" id="UP000075755">
    <property type="component" value="Plasmid pAA02"/>
</dbReference>
<dbReference type="KEGG" id="aak:AA2016_5992"/>
<gene>
    <name evidence="3" type="ORF">AA2016_5992</name>
    <name evidence="4" type="ORF">FHS67_001225</name>
</gene>
<dbReference type="GO" id="GO:0004047">
    <property type="term" value="F:aminomethyltransferase activity"/>
    <property type="evidence" value="ECO:0007669"/>
    <property type="project" value="UniProtKB-EC"/>
</dbReference>
<keyword evidence="3" id="KW-0614">Plasmid</keyword>
<dbReference type="Gene3D" id="3.30.1360.120">
    <property type="entry name" value="Probable tRNA modification gtpase trme, domain 1"/>
    <property type="match status" value="1"/>
</dbReference>
<dbReference type="EMBL" id="CP015007">
    <property type="protein sequence ID" value="AMS44897.1"/>
    <property type="molecule type" value="Genomic_DNA"/>
</dbReference>
<proteinExistence type="predicted"/>
<dbReference type="InterPro" id="IPR028896">
    <property type="entry name" value="GcvT/YgfZ/DmdA"/>
</dbReference>
<keyword evidence="4" id="KW-0808">Transferase</keyword>
<dbReference type="PANTHER" id="PTHR43757:SF2">
    <property type="entry name" value="AMINOMETHYLTRANSFERASE, MITOCHONDRIAL"/>
    <property type="match status" value="1"/>
</dbReference>
<organism evidence="3 5">
    <name type="scientific">Aminobacter aminovorans</name>
    <name type="common">Chelatobacter heintzii</name>
    <dbReference type="NCBI Taxonomy" id="83263"/>
    <lineage>
        <taxon>Bacteria</taxon>
        <taxon>Pseudomonadati</taxon>
        <taxon>Pseudomonadota</taxon>
        <taxon>Alphaproteobacteria</taxon>
        <taxon>Hyphomicrobiales</taxon>
        <taxon>Phyllobacteriaceae</taxon>
        <taxon>Aminobacter</taxon>
    </lineage>
</organism>
<dbReference type="RefSeq" id="WP_067968581.1">
    <property type="nucleotide sequence ID" value="NZ_CP015007.1"/>
</dbReference>
<evidence type="ECO:0000259" key="2">
    <source>
        <dbReference type="Pfam" id="PF01571"/>
    </source>
</evidence>
<dbReference type="InterPro" id="IPR027266">
    <property type="entry name" value="TrmE/GcvT-like"/>
</dbReference>
<feature type="binding site" evidence="1">
    <location>
        <position position="200"/>
    </location>
    <ligand>
        <name>substrate</name>
    </ligand>
</feature>
<evidence type="ECO:0000313" key="5">
    <source>
        <dbReference type="Proteomes" id="UP000075755"/>
    </source>
</evidence>
<dbReference type="PIRSF" id="PIRSF006487">
    <property type="entry name" value="GcvT"/>
    <property type="match status" value="1"/>
</dbReference>
<dbReference type="PANTHER" id="PTHR43757">
    <property type="entry name" value="AMINOMETHYLTRANSFERASE"/>
    <property type="match status" value="1"/>
</dbReference>
<name>A0AAC9FEM9_AMIAI</name>
<evidence type="ECO:0000313" key="3">
    <source>
        <dbReference type="EMBL" id="AMS44897.1"/>
    </source>
</evidence>
<keyword evidence="6" id="KW-1185">Reference proteome</keyword>
<dbReference type="AlphaFoldDB" id="A0AAC9FEM9"/>
<feature type="domain" description="GCVT N-terminal" evidence="2">
    <location>
        <begin position="22"/>
        <end position="267"/>
    </location>
</feature>
<dbReference type="SUPFAM" id="SSF101790">
    <property type="entry name" value="Aminomethyltransferase beta-barrel domain"/>
    <property type="match status" value="1"/>
</dbReference>
<evidence type="ECO:0000313" key="4">
    <source>
        <dbReference type="EMBL" id="MBB3704915.1"/>
    </source>
</evidence>
<sequence>MNYPDNLKPTPFLPLYGDGVVEWTDVLGFAMPLTWGDVPGEYGAIRNAVAAIEFSVLLKYEVKGPGALATVDAVYSRDVAGMAAGKIAYGVIVTDEGYMIDDCTVFVHGPEHVQVIGGSEHIGESLLRAARPGTVIAERRGDLAQLAVQGPNSRALLQRLTTADLSNKALPYYNFITGIEVAGIPAQLSRLGFTGELGYEVIIPVARAADLWAALTKEGRDLGFRAAGGAALMTVRMEAGLLLSGLDYGPGTTPWECRMGWALDLKKAEFQGKDALIALKDQVRTRVVTIVLDATDINLEGNRLELDGRPVGNVFMALPSPYLHGNIISMVTVDANASKAGTKLTLAEHPGLAVEVVSTPVYDPERSRARS</sequence>
<dbReference type="InterPro" id="IPR029043">
    <property type="entry name" value="GcvT/YgfZ_C"/>
</dbReference>